<proteinExistence type="inferred from homology"/>
<keyword evidence="3" id="KW-0809">Transit peptide</keyword>
<dbReference type="GO" id="GO:0005739">
    <property type="term" value="C:mitochondrion"/>
    <property type="evidence" value="ECO:0007669"/>
    <property type="project" value="UniProtKB-SubCell"/>
</dbReference>
<keyword evidence="4" id="KW-0496">Mitochondrion</keyword>
<feature type="region of interest" description="Disordered" evidence="5">
    <location>
        <begin position="46"/>
        <end position="69"/>
    </location>
</feature>
<comment type="similarity">
    <text evidence="2">Belongs to the ATP11 family.</text>
</comment>
<evidence type="ECO:0000256" key="1">
    <source>
        <dbReference type="ARBA" id="ARBA00004173"/>
    </source>
</evidence>
<feature type="region of interest" description="Disordered" evidence="5">
    <location>
        <begin position="100"/>
        <end position="140"/>
    </location>
</feature>
<evidence type="ECO:0000256" key="2">
    <source>
        <dbReference type="ARBA" id="ARBA00009116"/>
    </source>
</evidence>
<comment type="subcellular location">
    <subcellularLocation>
        <location evidence="1">Mitochondrion</location>
    </subcellularLocation>
</comment>
<accession>A0A2H8TKE5</accession>
<evidence type="ECO:0000256" key="5">
    <source>
        <dbReference type="SAM" id="MobiDB-lite"/>
    </source>
</evidence>
<gene>
    <name evidence="6" type="primary">atpaf1_0</name>
    <name evidence="7" type="synonym">atpaf1_1</name>
</gene>
<dbReference type="PANTHER" id="PTHR13126">
    <property type="entry name" value="CHAPERONE ATP11"/>
    <property type="match status" value="1"/>
</dbReference>
<dbReference type="EMBL" id="GFXV01005320">
    <property type="protein sequence ID" value="MBW17125.1"/>
    <property type="molecule type" value="Transcribed_RNA"/>
</dbReference>
<dbReference type="AlphaFoldDB" id="A0A2H8TKE5"/>
<evidence type="ECO:0000313" key="7">
    <source>
        <dbReference type="EMBL" id="MBW17125.1"/>
    </source>
</evidence>
<organism evidence="6">
    <name type="scientific">Melanaphis sacchari</name>
    <dbReference type="NCBI Taxonomy" id="742174"/>
    <lineage>
        <taxon>Eukaryota</taxon>
        <taxon>Metazoa</taxon>
        <taxon>Ecdysozoa</taxon>
        <taxon>Arthropoda</taxon>
        <taxon>Hexapoda</taxon>
        <taxon>Insecta</taxon>
        <taxon>Pterygota</taxon>
        <taxon>Neoptera</taxon>
        <taxon>Paraneoptera</taxon>
        <taxon>Hemiptera</taxon>
        <taxon>Sternorrhyncha</taxon>
        <taxon>Aphidomorpha</taxon>
        <taxon>Aphidoidea</taxon>
        <taxon>Aphididae</taxon>
        <taxon>Aphidini</taxon>
        <taxon>Melanaphis</taxon>
    </lineage>
</organism>
<dbReference type="InterPro" id="IPR010591">
    <property type="entry name" value="ATP11"/>
</dbReference>
<sequence>MLMALNRHMLHNSLLKFQQHIATSSNTLKVVASNAVANNNGLTQTIKRSSSFQQQSSSSDSEGDDTLKNNPYYTAYAEKLQDLKKKNASAYKEALQRLRKKQQENVNSVDAAEVNTPKVVSDKISSTETKPQAKPKRRPSQTLLIKPKTLDQVMNIELLRDKSWRDVTEIWLAYHRTRDETLSAVIPLNQFEQFYNQSIKYPMFILPLPRNTSGYEFIFAQFQHYQEHSTSNCTVHLTPLISYQTFKENAPECMTIEYYTDLCNSDKAIENGESDNESYVLMRSTYDGKLLSAAEAACLVNQLRIFYGVDSGVTDKEKLLKSFNEGDVTFKHSDVIALVETLSIS</sequence>
<dbReference type="EMBL" id="GFXV01002636">
    <property type="protein sequence ID" value="MBW14441.1"/>
    <property type="molecule type" value="Transcribed_RNA"/>
</dbReference>
<name>A0A2H8TKE5_9HEMI</name>
<dbReference type="PANTHER" id="PTHR13126:SF0">
    <property type="entry name" value="ATP SYNTHASE MITOCHONDRIAL F1 COMPLEX ASSEMBLY FACTOR 1"/>
    <property type="match status" value="1"/>
</dbReference>
<feature type="compositionally biased region" description="Low complexity" evidence="5">
    <location>
        <begin position="49"/>
        <end position="60"/>
    </location>
</feature>
<evidence type="ECO:0000256" key="4">
    <source>
        <dbReference type="ARBA" id="ARBA00023128"/>
    </source>
</evidence>
<protein>
    <submittedName>
        <fullName evidence="6">ATP synthase mitochondrial F1 complex assembly factor 1</fullName>
    </submittedName>
</protein>
<dbReference type="OrthoDB" id="16535at2759"/>
<dbReference type="GO" id="GO:0033615">
    <property type="term" value="P:mitochondrial proton-transporting ATP synthase complex assembly"/>
    <property type="evidence" value="ECO:0007669"/>
    <property type="project" value="TreeGrafter"/>
</dbReference>
<evidence type="ECO:0000313" key="6">
    <source>
        <dbReference type="EMBL" id="MBW14441.1"/>
    </source>
</evidence>
<reference evidence="6" key="1">
    <citation type="submission" date="2017-10" db="EMBL/GenBank/DDBJ databases">
        <title>Transcriptome Assembly of Sugarcane Aphid Adults.</title>
        <authorList>
            <person name="Scully E.D."/>
            <person name="Palmer N.A."/>
            <person name="Geib S.M."/>
            <person name="Sarath G."/>
            <person name="Sattler S.E."/>
        </authorList>
    </citation>
    <scope>NUCLEOTIDE SEQUENCE</scope>
    <source>
        <tissue evidence="6">Whole body</tissue>
    </source>
</reference>
<dbReference type="Pfam" id="PF06644">
    <property type="entry name" value="ATP11"/>
    <property type="match status" value="1"/>
</dbReference>
<evidence type="ECO:0000256" key="3">
    <source>
        <dbReference type="ARBA" id="ARBA00022946"/>
    </source>
</evidence>